<dbReference type="InterPro" id="IPR013786">
    <property type="entry name" value="AcylCoA_DH/ox_N"/>
</dbReference>
<gene>
    <name evidence="9" type="ORF">HY730_09440</name>
</gene>
<dbReference type="Pfam" id="PF02770">
    <property type="entry name" value="Acyl-CoA_dh_M"/>
    <property type="match status" value="1"/>
</dbReference>
<dbReference type="InterPro" id="IPR037069">
    <property type="entry name" value="AcylCoA_DH/ox_N_sf"/>
</dbReference>
<dbReference type="AlphaFoldDB" id="A0A933LQV6"/>
<evidence type="ECO:0000313" key="10">
    <source>
        <dbReference type="Proteomes" id="UP000772181"/>
    </source>
</evidence>
<evidence type="ECO:0000256" key="1">
    <source>
        <dbReference type="ARBA" id="ARBA00001974"/>
    </source>
</evidence>
<dbReference type="SUPFAM" id="SSF56645">
    <property type="entry name" value="Acyl-CoA dehydrogenase NM domain-like"/>
    <property type="match status" value="1"/>
</dbReference>
<dbReference type="SUPFAM" id="SSF47203">
    <property type="entry name" value="Acyl-CoA dehydrogenase C-terminal domain-like"/>
    <property type="match status" value="1"/>
</dbReference>
<dbReference type="Pfam" id="PF00441">
    <property type="entry name" value="Acyl-CoA_dh_1"/>
    <property type="match status" value="1"/>
</dbReference>
<dbReference type="InterPro" id="IPR036250">
    <property type="entry name" value="AcylCo_DH-like_C"/>
</dbReference>
<dbReference type="Gene3D" id="2.40.110.10">
    <property type="entry name" value="Butyryl-CoA Dehydrogenase, subunit A, domain 2"/>
    <property type="match status" value="1"/>
</dbReference>
<evidence type="ECO:0000256" key="2">
    <source>
        <dbReference type="ARBA" id="ARBA00009347"/>
    </source>
</evidence>
<evidence type="ECO:0000313" key="9">
    <source>
        <dbReference type="EMBL" id="MBI4596578.1"/>
    </source>
</evidence>
<proteinExistence type="inferred from homology"/>
<comment type="caution">
    <text evidence="9">The sequence shown here is derived from an EMBL/GenBank/DDBJ whole genome shotgun (WGS) entry which is preliminary data.</text>
</comment>
<dbReference type="InterPro" id="IPR009075">
    <property type="entry name" value="AcylCo_DH/oxidase_C"/>
</dbReference>
<reference evidence="9" key="1">
    <citation type="submission" date="2020-07" db="EMBL/GenBank/DDBJ databases">
        <title>Huge and variable diversity of episymbiotic CPR bacteria and DPANN archaea in groundwater ecosystems.</title>
        <authorList>
            <person name="He C.Y."/>
            <person name="Keren R."/>
            <person name="Whittaker M."/>
            <person name="Farag I.F."/>
            <person name="Doudna J."/>
            <person name="Cate J.H.D."/>
            <person name="Banfield J.F."/>
        </authorList>
    </citation>
    <scope>NUCLEOTIDE SEQUENCE</scope>
    <source>
        <strain evidence="9">NC_groundwater_1482_Ag_S-0.65um_47_24</strain>
    </source>
</reference>
<evidence type="ECO:0000259" key="7">
    <source>
        <dbReference type="Pfam" id="PF02770"/>
    </source>
</evidence>
<feature type="domain" description="Acyl-CoA dehydrogenase/oxidase N-terminal" evidence="8">
    <location>
        <begin position="7"/>
        <end position="116"/>
    </location>
</feature>
<dbReference type="PANTHER" id="PTHR43884">
    <property type="entry name" value="ACYL-COA DEHYDROGENASE"/>
    <property type="match status" value="1"/>
</dbReference>
<evidence type="ECO:0000259" key="6">
    <source>
        <dbReference type="Pfam" id="PF00441"/>
    </source>
</evidence>
<dbReference type="Pfam" id="PF02771">
    <property type="entry name" value="Acyl-CoA_dh_N"/>
    <property type="match status" value="1"/>
</dbReference>
<protein>
    <submittedName>
        <fullName evidence="9">Acyl-CoA/acyl-ACP dehydrogenase</fullName>
    </submittedName>
</protein>
<evidence type="ECO:0000256" key="4">
    <source>
        <dbReference type="ARBA" id="ARBA00022827"/>
    </source>
</evidence>
<dbReference type="InterPro" id="IPR009100">
    <property type="entry name" value="AcylCoA_DH/oxidase_NM_dom_sf"/>
</dbReference>
<dbReference type="InterPro" id="IPR046373">
    <property type="entry name" value="Acyl-CoA_Oxase/DH_mid-dom_sf"/>
</dbReference>
<dbReference type="PANTHER" id="PTHR43884:SF40">
    <property type="entry name" value="ACYL-COA DEHYDROGENASE"/>
    <property type="match status" value="1"/>
</dbReference>
<evidence type="ECO:0000256" key="5">
    <source>
        <dbReference type="RuleBase" id="RU362125"/>
    </source>
</evidence>
<keyword evidence="4 5" id="KW-0274">FAD</keyword>
<keyword evidence="3 5" id="KW-0285">Flavoprotein</keyword>
<name>A0A933LQV6_UNCTE</name>
<dbReference type="GO" id="GO:0003995">
    <property type="term" value="F:acyl-CoA dehydrogenase activity"/>
    <property type="evidence" value="ECO:0007669"/>
    <property type="project" value="TreeGrafter"/>
</dbReference>
<evidence type="ECO:0000259" key="8">
    <source>
        <dbReference type="Pfam" id="PF02771"/>
    </source>
</evidence>
<keyword evidence="5" id="KW-0560">Oxidoreductase</keyword>
<organism evidence="9 10">
    <name type="scientific">Tectimicrobiota bacterium</name>
    <dbReference type="NCBI Taxonomy" id="2528274"/>
    <lineage>
        <taxon>Bacteria</taxon>
        <taxon>Pseudomonadati</taxon>
        <taxon>Nitrospinota/Tectimicrobiota group</taxon>
        <taxon>Candidatus Tectimicrobiota</taxon>
    </lineage>
</organism>
<dbReference type="EMBL" id="JACQWF010000410">
    <property type="protein sequence ID" value="MBI4596578.1"/>
    <property type="molecule type" value="Genomic_DNA"/>
</dbReference>
<accession>A0A933LQV6</accession>
<feature type="domain" description="Acyl-CoA oxidase/dehydrogenase middle" evidence="7">
    <location>
        <begin position="120"/>
        <end position="214"/>
    </location>
</feature>
<dbReference type="CDD" id="cd00567">
    <property type="entry name" value="ACAD"/>
    <property type="match status" value="1"/>
</dbReference>
<comment type="cofactor">
    <cofactor evidence="1 5">
        <name>FAD</name>
        <dbReference type="ChEBI" id="CHEBI:57692"/>
    </cofactor>
</comment>
<dbReference type="Gene3D" id="1.10.540.10">
    <property type="entry name" value="Acyl-CoA dehydrogenase/oxidase, N-terminal domain"/>
    <property type="match status" value="1"/>
</dbReference>
<feature type="domain" description="Acyl-CoA dehydrogenase/oxidase C-terminal" evidence="6">
    <location>
        <begin position="226"/>
        <end position="374"/>
    </location>
</feature>
<dbReference type="Proteomes" id="UP000772181">
    <property type="component" value="Unassembled WGS sequence"/>
</dbReference>
<dbReference type="Gene3D" id="1.20.140.10">
    <property type="entry name" value="Butyryl-CoA Dehydrogenase, subunit A, domain 3"/>
    <property type="match status" value="1"/>
</dbReference>
<comment type="similarity">
    <text evidence="2 5">Belongs to the acyl-CoA dehydrogenase family.</text>
</comment>
<evidence type="ECO:0000256" key="3">
    <source>
        <dbReference type="ARBA" id="ARBA00022630"/>
    </source>
</evidence>
<dbReference type="InterPro" id="IPR006091">
    <property type="entry name" value="Acyl-CoA_Oxase/DH_mid-dom"/>
</dbReference>
<sequence length="400" mass="45692">MAMEEKEFKQFKGKAFKFLWDEVAPLEDEIENTGHFPRERFWRKFADLGMLGLNISKEYGGAGLSERQSLDFEKEWSKVHGGLRVILHVHAGGNDNFLLAGEEQKRYYWPKLAKGELSCAFGLTEPDGGSGKDTKTRGRREGNNYILNGRKHLITNADFADLFNVICWTEMKSGEYQISNLLVERNRPGLTIRDMKHCMGCAGAYHGRLNFKDCAVPVTNVLGEEGKGLEPSIHMLNVSRVRIAANALGTMERCLDLAIEFAKQRVTFNKPIADRQAIQRYLAEMAQDIYALQCTIDDAGRKIDENRDIYLEANLCKMLAIEGTRRVTDNALLVFGGIGYTHEYPVERLYRDARLNWLEEGTPTIHYLVAARYLLDGGRTYRRFHDEVIENPIERQKRLS</sequence>
<dbReference type="GO" id="GO:0050660">
    <property type="term" value="F:flavin adenine dinucleotide binding"/>
    <property type="evidence" value="ECO:0007669"/>
    <property type="project" value="InterPro"/>
</dbReference>